<keyword evidence="9" id="KW-0406">Ion transport</keyword>
<feature type="transmembrane region" description="Helical" evidence="13">
    <location>
        <begin position="117"/>
        <end position="140"/>
    </location>
</feature>
<dbReference type="RefSeq" id="WP_344237229.1">
    <property type="nucleotide sequence ID" value="NZ_BAAAHH010000002.1"/>
</dbReference>
<sequence length="218" mass="23913">MRSGSPLLPKLGVERLNAFSDGVFAIAATLLVLDLSTPDDLTPEQFRADLYHNIPSMLTYLLSFAVVGVFWVRHHQILSLARAVSPGLLLLNLLFLALIALIPFPTSLLGNYYDDPLAPAFYATVVGCADVINMGLMLFIGRRPDLRRPGLHPALVRAHLLRPGLSGLIAFASVPVAYLVSAGAAELTWLLLIPVRLLVSRHVHRRVASRADQEEPRR</sequence>
<keyword evidence="8 13" id="KW-1133">Transmembrane helix</keyword>
<keyword evidence="11" id="KW-0407">Ion channel</keyword>
<evidence type="ECO:0000256" key="3">
    <source>
        <dbReference type="ARBA" id="ARBA00022448"/>
    </source>
</evidence>
<keyword evidence="6" id="KW-0631">Potassium channel</keyword>
<comment type="caution">
    <text evidence="14">The sequence shown here is derived from an EMBL/GenBank/DDBJ whole genome shotgun (WGS) entry which is preliminary data.</text>
</comment>
<dbReference type="EMBL" id="BAAAHH010000002">
    <property type="protein sequence ID" value="GAA0940737.1"/>
    <property type="molecule type" value="Genomic_DNA"/>
</dbReference>
<feature type="transmembrane region" description="Helical" evidence="13">
    <location>
        <begin position="160"/>
        <end position="181"/>
    </location>
</feature>
<comment type="subcellular location">
    <subcellularLocation>
        <location evidence="1">Membrane</location>
        <topology evidence="1">Multi-pass membrane protein</topology>
    </subcellularLocation>
</comment>
<feature type="transmembrane region" description="Helical" evidence="13">
    <location>
        <begin position="53"/>
        <end position="72"/>
    </location>
</feature>
<dbReference type="PANTHER" id="PTHR31462">
    <property type="entry name" value="ENDOSOMAL/LYSOSOMAL POTASSIUM CHANNEL TMEM175"/>
    <property type="match status" value="1"/>
</dbReference>
<feature type="transmembrane region" description="Helical" evidence="13">
    <location>
        <begin position="84"/>
        <end position="105"/>
    </location>
</feature>
<evidence type="ECO:0000256" key="1">
    <source>
        <dbReference type="ARBA" id="ARBA00004141"/>
    </source>
</evidence>
<evidence type="ECO:0000256" key="7">
    <source>
        <dbReference type="ARBA" id="ARBA00022958"/>
    </source>
</evidence>
<accession>A0ABP4ASR6</accession>
<keyword evidence="5 13" id="KW-0812">Transmembrane</keyword>
<reference evidence="15" key="1">
    <citation type="journal article" date="2019" name="Int. J. Syst. Evol. Microbiol.">
        <title>The Global Catalogue of Microorganisms (GCM) 10K type strain sequencing project: providing services to taxonomists for standard genome sequencing and annotation.</title>
        <authorList>
            <consortium name="The Broad Institute Genomics Platform"/>
            <consortium name="The Broad Institute Genome Sequencing Center for Infectious Disease"/>
            <person name="Wu L."/>
            <person name="Ma J."/>
        </authorList>
    </citation>
    <scope>NUCLEOTIDE SEQUENCE [LARGE SCALE GENOMIC DNA]</scope>
    <source>
        <strain evidence="15">JCM 10696</strain>
    </source>
</reference>
<evidence type="ECO:0000256" key="2">
    <source>
        <dbReference type="ARBA" id="ARBA00006920"/>
    </source>
</evidence>
<dbReference type="PANTHER" id="PTHR31462:SF5">
    <property type="entry name" value="ENDOSOMAL_LYSOSOMAL PROTON CHANNEL TMEM175"/>
    <property type="match status" value="1"/>
</dbReference>
<evidence type="ECO:0000256" key="8">
    <source>
        <dbReference type="ARBA" id="ARBA00022989"/>
    </source>
</evidence>
<organism evidence="14 15">
    <name type="scientific">Actinocorallia libanotica</name>
    <dbReference type="NCBI Taxonomy" id="46162"/>
    <lineage>
        <taxon>Bacteria</taxon>
        <taxon>Bacillati</taxon>
        <taxon>Actinomycetota</taxon>
        <taxon>Actinomycetes</taxon>
        <taxon>Streptosporangiales</taxon>
        <taxon>Thermomonosporaceae</taxon>
        <taxon>Actinocorallia</taxon>
    </lineage>
</organism>
<keyword evidence="7" id="KW-0630">Potassium</keyword>
<evidence type="ECO:0000256" key="6">
    <source>
        <dbReference type="ARBA" id="ARBA00022826"/>
    </source>
</evidence>
<dbReference type="Pfam" id="PF06736">
    <property type="entry name" value="TMEM175"/>
    <property type="match status" value="1"/>
</dbReference>
<keyword evidence="4" id="KW-0633">Potassium transport</keyword>
<evidence type="ECO:0000256" key="12">
    <source>
        <dbReference type="ARBA" id="ARBA00034430"/>
    </source>
</evidence>
<evidence type="ECO:0000256" key="5">
    <source>
        <dbReference type="ARBA" id="ARBA00022692"/>
    </source>
</evidence>
<evidence type="ECO:0000313" key="14">
    <source>
        <dbReference type="EMBL" id="GAA0940737.1"/>
    </source>
</evidence>
<dbReference type="Proteomes" id="UP001500665">
    <property type="component" value="Unassembled WGS sequence"/>
</dbReference>
<evidence type="ECO:0000256" key="13">
    <source>
        <dbReference type="SAM" id="Phobius"/>
    </source>
</evidence>
<name>A0ABP4ASR6_9ACTN</name>
<evidence type="ECO:0000256" key="11">
    <source>
        <dbReference type="ARBA" id="ARBA00023303"/>
    </source>
</evidence>
<evidence type="ECO:0000256" key="9">
    <source>
        <dbReference type="ARBA" id="ARBA00023065"/>
    </source>
</evidence>
<keyword evidence="15" id="KW-1185">Reference proteome</keyword>
<keyword evidence="3" id="KW-0813">Transport</keyword>
<proteinExistence type="inferred from homology"/>
<comment type="catalytic activity">
    <reaction evidence="12">
        <text>K(+)(in) = K(+)(out)</text>
        <dbReference type="Rhea" id="RHEA:29463"/>
        <dbReference type="ChEBI" id="CHEBI:29103"/>
    </reaction>
</comment>
<evidence type="ECO:0000313" key="15">
    <source>
        <dbReference type="Proteomes" id="UP001500665"/>
    </source>
</evidence>
<dbReference type="InterPro" id="IPR010617">
    <property type="entry name" value="TMEM175-like"/>
</dbReference>
<evidence type="ECO:0000256" key="10">
    <source>
        <dbReference type="ARBA" id="ARBA00023136"/>
    </source>
</evidence>
<gene>
    <name evidence="14" type="ORF">GCM10009550_10420</name>
</gene>
<evidence type="ECO:0000256" key="4">
    <source>
        <dbReference type="ARBA" id="ARBA00022538"/>
    </source>
</evidence>
<feature type="transmembrane region" description="Helical" evidence="13">
    <location>
        <begin position="12"/>
        <end position="33"/>
    </location>
</feature>
<protein>
    <submittedName>
        <fullName evidence="14">TMEM175 family protein</fullName>
    </submittedName>
</protein>
<keyword evidence="10 13" id="KW-0472">Membrane</keyword>
<comment type="similarity">
    <text evidence="2">Belongs to the TMEM175 family.</text>
</comment>